<organism evidence="1 2">
    <name type="scientific">Microbulbifer okhotskensis</name>
    <dbReference type="NCBI Taxonomy" id="2926617"/>
    <lineage>
        <taxon>Bacteria</taxon>
        <taxon>Pseudomonadati</taxon>
        <taxon>Pseudomonadota</taxon>
        <taxon>Gammaproteobacteria</taxon>
        <taxon>Cellvibrionales</taxon>
        <taxon>Microbulbiferaceae</taxon>
        <taxon>Microbulbifer</taxon>
    </lineage>
</organism>
<dbReference type="Proteomes" id="UP001139028">
    <property type="component" value="Unassembled WGS sequence"/>
</dbReference>
<keyword evidence="2" id="KW-1185">Reference proteome</keyword>
<accession>A0A9X2ERB5</accession>
<protein>
    <submittedName>
        <fullName evidence="1">Uncharacterized protein</fullName>
    </submittedName>
</protein>
<evidence type="ECO:0000313" key="2">
    <source>
        <dbReference type="Proteomes" id="UP001139028"/>
    </source>
</evidence>
<reference evidence="1" key="1">
    <citation type="journal article" date="2022" name="Arch. Microbiol.">
        <title>Microbulbifer okhotskensis sp. nov., isolated from a deep bottom sediment of the Okhotsk Sea.</title>
        <authorList>
            <person name="Romanenko L."/>
            <person name="Kurilenko V."/>
            <person name="Otstavnykh N."/>
            <person name="Velansky P."/>
            <person name="Isaeva M."/>
            <person name="Mikhailov V."/>
        </authorList>
    </citation>
    <scope>NUCLEOTIDE SEQUENCE</scope>
    <source>
        <strain evidence="1">OS29</strain>
    </source>
</reference>
<dbReference type="EMBL" id="JALBWM010000243">
    <property type="protein sequence ID" value="MCO1336932.1"/>
    <property type="molecule type" value="Genomic_DNA"/>
</dbReference>
<comment type="caution">
    <text evidence="1">The sequence shown here is derived from an EMBL/GenBank/DDBJ whole genome shotgun (WGS) entry which is preliminary data.</text>
</comment>
<gene>
    <name evidence="1" type="ORF">MO867_21630</name>
</gene>
<proteinExistence type="predicted"/>
<evidence type="ECO:0000313" key="1">
    <source>
        <dbReference type="EMBL" id="MCO1336932.1"/>
    </source>
</evidence>
<name>A0A9X2ERB5_9GAMM</name>
<dbReference type="AlphaFoldDB" id="A0A9X2ERB5"/>
<sequence>MIAISAFDMSSLLGEIFEDAIHLSMDSEYASFLPQFPFNLATISQAIRASQASSDSKYSSEEIAISIASSALSKHGLSANPAAQSQPLSLPNASSARAPIDFSFVDL</sequence>